<accession>A0ACD4NM93</accession>
<proteinExistence type="predicted"/>
<keyword evidence="2" id="KW-1185">Reference proteome</keyword>
<evidence type="ECO:0000313" key="1">
    <source>
        <dbReference type="EMBL" id="WAJ27766.1"/>
    </source>
</evidence>
<dbReference type="Proteomes" id="UP001163223">
    <property type="component" value="Chromosome"/>
</dbReference>
<name>A0ACD4NM93_9HYPH</name>
<gene>
    <name evidence="1" type="ORF">OXU80_23450</name>
</gene>
<protein>
    <submittedName>
        <fullName evidence="1">LysR substrate-binding domain-containing protein</fullName>
    </submittedName>
</protein>
<sequence length="288" mass="30501">MSLGLDSDLLKTFVAVVDSGNFTRAGEIVGRTQSAISLQIKRLEDVVGAPLFQRGPRGVEPTDKAALLLPNARRILALMEETVAVVASRPLQGPVRIGVPEEYVQTILPHALGSFAKRHPLVEVTVRYGSSLDNRAAVEAGRLDLAVVFEPEGKATAEWLATDPTVWTTSTIHAVHEQDPVPVALDDTPGWCREAMLSALVRDSIRFRVAFSADTAAQLHAAVTSGLAIAPLSRSSLPPLCRELGATDGFGPIDSAQVGLVQAPQGASPAVLGMCQAVRDAFAQRFGA</sequence>
<evidence type="ECO:0000313" key="2">
    <source>
        <dbReference type="Proteomes" id="UP001163223"/>
    </source>
</evidence>
<reference evidence="1" key="1">
    <citation type="submission" date="2022-11" db="EMBL/GenBank/DDBJ databases">
        <title>beta-Carotene-producing bacterium, Jeongeuplla avenae sp. nov., alleviates the salt stress of Arabidopsis seedlings.</title>
        <authorList>
            <person name="Jiang L."/>
            <person name="Lee J."/>
        </authorList>
    </citation>
    <scope>NUCLEOTIDE SEQUENCE</scope>
    <source>
        <strain evidence="1">DY_R2A_6</strain>
    </source>
</reference>
<dbReference type="EMBL" id="CP113520">
    <property type="protein sequence ID" value="WAJ27766.1"/>
    <property type="molecule type" value="Genomic_DNA"/>
</dbReference>
<organism evidence="1 2">
    <name type="scientific">Antarcticirhabdus aurantiaca</name>
    <dbReference type="NCBI Taxonomy" id="2606717"/>
    <lineage>
        <taxon>Bacteria</taxon>
        <taxon>Pseudomonadati</taxon>
        <taxon>Pseudomonadota</taxon>
        <taxon>Alphaproteobacteria</taxon>
        <taxon>Hyphomicrobiales</taxon>
        <taxon>Aurantimonadaceae</taxon>
        <taxon>Antarcticirhabdus</taxon>
    </lineage>
</organism>